<accession>B9BYU2</accession>
<sequence>MPVSFCYRIDKACLRRARLHPAAAPANQPLLCTIGAAGRAQNV</sequence>
<dbReference type="EMBL" id="ACFC01000019">
    <property type="protein sequence ID" value="EEE03968.1"/>
    <property type="molecule type" value="Genomic_DNA"/>
</dbReference>
<proteinExistence type="predicted"/>
<reference evidence="1 2" key="1">
    <citation type="journal article" date="2012" name="J. Bacteriol.">
        <title>Draft Genome Sequence Determination for Cystic Fibrosis and Chronic Granulomatous Disease Burkholderia multivorans Isolates.</title>
        <authorList>
            <person name="Varga J.J."/>
            <person name="Losada L."/>
            <person name="Zelazny A.M."/>
            <person name="Brinkac L."/>
            <person name="Harkins D."/>
            <person name="Radune D."/>
            <person name="Hostetler J."/>
            <person name="Sampaio E.P."/>
            <person name="Ronning C.M."/>
            <person name="Nierman W.C."/>
            <person name="Greenberg D.E."/>
            <person name="Holland S.M."/>
            <person name="Goldberg J.B."/>
        </authorList>
    </citation>
    <scope>NUCLEOTIDE SEQUENCE [LARGE SCALE GENOMIC DNA]</scope>
    <source>
        <strain evidence="1 2">CGD2</strain>
    </source>
</reference>
<evidence type="ECO:0000313" key="1">
    <source>
        <dbReference type="EMBL" id="EEE03968.1"/>
    </source>
</evidence>
<dbReference type="Proteomes" id="UP000004535">
    <property type="component" value="Unassembled WGS sequence"/>
</dbReference>
<evidence type="ECO:0000313" key="2">
    <source>
        <dbReference type="Proteomes" id="UP000004535"/>
    </source>
</evidence>
<gene>
    <name evidence="1" type="ORF">BURMUCGD2_1394</name>
</gene>
<protein>
    <submittedName>
        <fullName evidence="1">Uncharacterized protein</fullName>
    </submittedName>
</protein>
<dbReference type="AlphaFoldDB" id="B9BYU2"/>
<comment type="caution">
    <text evidence="1">The sequence shown here is derived from an EMBL/GenBank/DDBJ whole genome shotgun (WGS) entry which is preliminary data.</text>
</comment>
<name>B9BYU2_9BURK</name>
<organism evidence="1 2">
    <name type="scientific">Burkholderia multivorans CGD2</name>
    <dbReference type="NCBI Taxonomy" id="513052"/>
    <lineage>
        <taxon>Bacteria</taxon>
        <taxon>Pseudomonadati</taxon>
        <taxon>Pseudomonadota</taxon>
        <taxon>Betaproteobacteria</taxon>
        <taxon>Burkholderiales</taxon>
        <taxon>Burkholderiaceae</taxon>
        <taxon>Burkholderia</taxon>
        <taxon>Burkholderia cepacia complex</taxon>
    </lineage>
</organism>